<keyword evidence="2" id="KW-0812">Transmembrane</keyword>
<proteinExistence type="predicted"/>
<sequence length="1145" mass="125073">MTPAEITDINSLLTNATSIWPSPGVQTGIEYVQAVFSVTSDYGGVQLGGIAAVHHPTAHLSYDSGDEMVWAVNDLIPYSTISAGSKLVPLTVQMNNPGSLVATITSLNYSNEMSTDSLTILNGTTTLTPSRQWLEVSSTHSAPVGTVAAVQMDLIGTKHQVRMLCQNDGTLGVVPGSVDAEMVHWKQGDSCEVNVNGSDVDSVMRFRLNASWDDDPSMTMKVRLVLIDGRRSVPKLQAFGVGQNLAIENDVEVVSWEMYNQHGDPIPTNRQYLQSNSPITISVDLGFPGIDRWLAPRSGDVAVRVFENGNVVANSTALTNGSIDFNLNTPLSSQPVEYRIDTYTMYQQENTSSITLNRTYEIDSLAPMAINQNIRKYDHLEQSLNQLIKIEVYDRPVLPDALSLMLWRDWADDFNADGNPNATEFIEYSMQAPSNTSQAQGNYSFSFDDTDGPNGGIVAGYISGSDAAGNEITRGGGPGIDEQLFTYQLAQDGEPLIVGQGGFVDGDHSWLHPATMYEIVIPFDEPNGLSDLDYVQFQLASNSIVDSLEVLWNATTNRCNATGQYLLVSSCHIHARNGEISPFSSELELRMEFTLDWGIPLENDLRRAPAITVRDRGGAESWLELPQLRWRYSPNLAISSDSILMESEGGTIIDQSVWVQPGTGLNISGQVTFVETGLAPTLPFDVSILLDGQRLVTSTVNGYFLSHLTAPSESKSHALSFELSGLPPEAVDATDPTETLFWIEVDSNSPLPVSIDAPREGTNILLEDLSEVRIELRLSEQEKLNIDSLQLFFKVSYASQANGAALIEGSSPLNISGSPVGQSIAAFSTFDVASRLPEDSYSDALILSVWVKGSDLAGNGMQSSTLFNSGSTPFASWNIEHLAADIELTQVTYSRSGELEVGQTTMVTIEFRNGGFATGSMKFFAYEVGRDGVNRSLTPVPISVVVPVDERLTYDIDWVPEEKGERWVVISLEDGSSLEGKHINIRQTGNDEALSGVLEGVPMSWLVIIAVLLLILTLTVSLALRSGGSSESSLDGTDDWDDEWEEDGKTESTYASPSQAMSEIQSPESGYQNQQTWGQEQVGYHQQPVPQVDNQQNPPQQQASQQPVPQPTDQQSQQWTEAQWQAYQQQYYEYYQSGGQPPPSS</sequence>
<dbReference type="AlphaFoldDB" id="A0A075GGZ0"/>
<dbReference type="EMBL" id="KF900605">
    <property type="protein sequence ID" value="AIF00888.1"/>
    <property type="molecule type" value="Genomic_DNA"/>
</dbReference>
<organism evidence="3">
    <name type="scientific">uncultured marine group II/III euryarchaeote KM3_13_D07</name>
    <dbReference type="NCBI Taxonomy" id="1457872"/>
    <lineage>
        <taxon>Archaea</taxon>
        <taxon>Methanobacteriati</taxon>
        <taxon>Methanobacteriota</taxon>
        <taxon>environmental samples</taxon>
    </lineage>
</organism>
<evidence type="ECO:0008006" key="4">
    <source>
        <dbReference type="Google" id="ProtNLM"/>
    </source>
</evidence>
<feature type="compositionally biased region" description="Polar residues" evidence="1">
    <location>
        <begin position="1052"/>
        <end position="1079"/>
    </location>
</feature>
<accession>A0A075GGZ0</accession>
<keyword evidence="2" id="KW-0472">Membrane</keyword>
<evidence type="ECO:0000256" key="2">
    <source>
        <dbReference type="SAM" id="Phobius"/>
    </source>
</evidence>
<reference evidence="3" key="1">
    <citation type="journal article" date="2014" name="Genome Biol. Evol.">
        <title>Pangenome evidence for extensive interdomain horizontal transfer affecting lineage core and shell genes in uncultured planktonic thaumarchaeota and euryarchaeota.</title>
        <authorList>
            <person name="Deschamps P."/>
            <person name="Zivanovic Y."/>
            <person name="Moreira D."/>
            <person name="Rodriguez-Valera F."/>
            <person name="Lopez-Garcia P."/>
        </authorList>
    </citation>
    <scope>NUCLEOTIDE SEQUENCE</scope>
</reference>
<evidence type="ECO:0000313" key="3">
    <source>
        <dbReference type="EMBL" id="AIF00888.1"/>
    </source>
</evidence>
<feature type="compositionally biased region" description="Acidic residues" evidence="1">
    <location>
        <begin position="1036"/>
        <end position="1048"/>
    </location>
</feature>
<keyword evidence="2" id="KW-1133">Transmembrane helix</keyword>
<feature type="compositionally biased region" description="Low complexity" evidence="1">
    <location>
        <begin position="1086"/>
        <end position="1107"/>
    </location>
</feature>
<protein>
    <recommendedName>
        <fullName evidence="4">CARDB domain-containing protein</fullName>
    </recommendedName>
</protein>
<evidence type="ECO:0000256" key="1">
    <source>
        <dbReference type="SAM" id="MobiDB-lite"/>
    </source>
</evidence>
<feature type="transmembrane region" description="Helical" evidence="2">
    <location>
        <begin position="1003"/>
        <end position="1024"/>
    </location>
</feature>
<feature type="region of interest" description="Disordered" evidence="1">
    <location>
        <begin position="1026"/>
        <end position="1122"/>
    </location>
</feature>
<name>A0A075GGZ0_9EURY</name>